<dbReference type="EMBL" id="CP012159">
    <property type="protein sequence ID" value="AKT40050.1"/>
    <property type="molecule type" value="Genomic_DNA"/>
</dbReference>
<dbReference type="AlphaFoldDB" id="A0A0K1EGQ8"/>
<feature type="chain" id="PRO_5005459432" evidence="1">
    <location>
        <begin position="25"/>
        <end position="277"/>
    </location>
</feature>
<feature type="signal peptide" evidence="1">
    <location>
        <begin position="1"/>
        <end position="24"/>
    </location>
</feature>
<evidence type="ECO:0000256" key="1">
    <source>
        <dbReference type="SAM" id="SignalP"/>
    </source>
</evidence>
<dbReference type="PATRIC" id="fig|52.7.peg.4624"/>
<evidence type="ECO:0000313" key="3">
    <source>
        <dbReference type="Proteomes" id="UP000067626"/>
    </source>
</evidence>
<gene>
    <name evidence="2" type="ORF">CMC5_042030</name>
</gene>
<dbReference type="Proteomes" id="UP000067626">
    <property type="component" value="Chromosome"/>
</dbReference>
<name>A0A0K1EGQ8_CHOCO</name>
<reference evidence="2 3" key="1">
    <citation type="submission" date="2015-07" db="EMBL/GenBank/DDBJ databases">
        <title>Genome analysis of myxobacterium Chondromyces crocatus Cm c5 reveals a high potential for natural compound synthesis and the genetic basis for the loss of fruiting body formation.</title>
        <authorList>
            <person name="Zaburannyi N."/>
            <person name="Bunk B."/>
            <person name="Maier J."/>
            <person name="Overmann J."/>
            <person name="Mueller R."/>
        </authorList>
    </citation>
    <scope>NUCLEOTIDE SEQUENCE [LARGE SCALE GENOMIC DNA]</scope>
    <source>
        <strain evidence="2 3">Cm c5</strain>
    </source>
</reference>
<accession>A0A0K1EGQ8</accession>
<keyword evidence="3" id="KW-1185">Reference proteome</keyword>
<evidence type="ECO:0000313" key="2">
    <source>
        <dbReference type="EMBL" id="AKT40050.1"/>
    </source>
</evidence>
<dbReference type="KEGG" id="ccro:CMC5_042030"/>
<organism evidence="2 3">
    <name type="scientific">Chondromyces crocatus</name>
    <dbReference type="NCBI Taxonomy" id="52"/>
    <lineage>
        <taxon>Bacteria</taxon>
        <taxon>Pseudomonadati</taxon>
        <taxon>Myxococcota</taxon>
        <taxon>Polyangia</taxon>
        <taxon>Polyangiales</taxon>
        <taxon>Polyangiaceae</taxon>
        <taxon>Chondromyces</taxon>
    </lineage>
</organism>
<sequence>MRKIPGFTLSIAMGALAFQTGCVASVEEQEDFSAFEDVGEEEVVGEAEQEVVVVNALTSNALTSNALTSNALTSNALTSNALTSNALTSNSLTKAALKDAKARLLLQYITSCALEKGKHFDVKVDGQTYGFDGELGLAPKWGKANGKCDGECRSWVSGCVISRVDYLGQPLQISIRGKHPALSTSLFEWLTYRDREATYYGDIFAKPQQLFACLSPGKTQIPRVCGPSVNNCFLNVVGNCNQACNWLNPDGSYSKCEDNTGYCGGNRYEGSVTVFRE</sequence>
<proteinExistence type="predicted"/>
<keyword evidence="1" id="KW-0732">Signal</keyword>
<dbReference type="RefSeq" id="WP_245678545.1">
    <property type="nucleotide sequence ID" value="NZ_CP012159.1"/>
</dbReference>
<protein>
    <submittedName>
        <fullName evidence="2">Membrane protein</fullName>
    </submittedName>
</protein>